<evidence type="ECO:0000313" key="2">
    <source>
        <dbReference type="Proteomes" id="UP000321570"/>
    </source>
</evidence>
<name>A0A564YUD4_HYMDI</name>
<evidence type="ECO:0000313" key="1">
    <source>
        <dbReference type="EMBL" id="VUZ50845.1"/>
    </source>
</evidence>
<accession>A0A564YUD4</accession>
<dbReference type="EMBL" id="CABIJS010000399">
    <property type="protein sequence ID" value="VUZ50845.1"/>
    <property type="molecule type" value="Genomic_DNA"/>
</dbReference>
<reference evidence="1 2" key="1">
    <citation type="submission" date="2019-07" db="EMBL/GenBank/DDBJ databases">
        <authorList>
            <person name="Jastrzebski P J."/>
            <person name="Paukszto L."/>
            <person name="Jastrzebski P J."/>
        </authorList>
    </citation>
    <scope>NUCLEOTIDE SEQUENCE [LARGE SCALE GENOMIC DNA]</scope>
    <source>
        <strain evidence="1 2">WMS-il1</strain>
    </source>
</reference>
<proteinExistence type="predicted"/>
<gene>
    <name evidence="1" type="ORF">WMSIL1_LOCUS9638</name>
</gene>
<dbReference type="Proteomes" id="UP000321570">
    <property type="component" value="Unassembled WGS sequence"/>
</dbReference>
<sequence>MTSAGCLKELNSEQLKVGIDENSTCNTIEPSKTFNVSHMTIYREIKRLGWKVSRAGKWVPHGLSEIN</sequence>
<organism evidence="1 2">
    <name type="scientific">Hymenolepis diminuta</name>
    <name type="common">Rat tapeworm</name>
    <dbReference type="NCBI Taxonomy" id="6216"/>
    <lineage>
        <taxon>Eukaryota</taxon>
        <taxon>Metazoa</taxon>
        <taxon>Spiralia</taxon>
        <taxon>Lophotrochozoa</taxon>
        <taxon>Platyhelminthes</taxon>
        <taxon>Cestoda</taxon>
        <taxon>Eucestoda</taxon>
        <taxon>Cyclophyllidea</taxon>
        <taxon>Hymenolepididae</taxon>
        <taxon>Hymenolepis</taxon>
    </lineage>
</organism>
<keyword evidence="2" id="KW-1185">Reference proteome</keyword>
<dbReference type="AlphaFoldDB" id="A0A564YUD4"/>
<protein>
    <submittedName>
        <fullName evidence="1">Uncharacterized protein</fullName>
    </submittedName>
</protein>